<sequence length="265" mass="30456">MQFTYLFLYVAFSIIGLNFGANDDVTDEEDDDSLWRKTTLICEEDFYCNCLYGGVREGKFEPSTVNCTSASWRGSSLNTADVIIRFEMFPGFVPEEVRMDHNKIRVLRPVVDFSGSRLLEKIDDNAFGSFIINETTAWRMEMLNLRDCNFTRISKDLLDWRSKKLALAGNPLHCSCETMKWLSMEENVHLVGPEAVCQYPEAFRNVPLLRLTRECERMESASSNVTFASVTSASVTFVVSTLLVTSMLLLLLFFRRRILQLKYFT</sequence>
<evidence type="ECO:0000313" key="7">
    <source>
        <dbReference type="Proteomes" id="UP001201812"/>
    </source>
</evidence>
<dbReference type="EMBL" id="JAKKPZ010000246">
    <property type="protein sequence ID" value="KAI1697877.1"/>
    <property type="molecule type" value="Genomic_DNA"/>
</dbReference>
<reference evidence="6" key="1">
    <citation type="submission" date="2022-01" db="EMBL/GenBank/DDBJ databases">
        <title>Genome Sequence Resource for Two Populations of Ditylenchus destructor, the Migratory Endoparasitic Phytonematode.</title>
        <authorList>
            <person name="Zhang H."/>
            <person name="Lin R."/>
            <person name="Xie B."/>
        </authorList>
    </citation>
    <scope>NUCLEOTIDE SEQUENCE</scope>
    <source>
        <strain evidence="6">BazhouSP</strain>
    </source>
</reference>
<dbReference type="AlphaFoldDB" id="A0AAD4QYC3"/>
<evidence type="ECO:0000256" key="2">
    <source>
        <dbReference type="ARBA" id="ARBA00022729"/>
    </source>
</evidence>
<protein>
    <submittedName>
        <fullName evidence="6">Leucine Rich Repeat family protein</fullName>
    </submittedName>
</protein>
<dbReference type="SUPFAM" id="SSF52058">
    <property type="entry name" value="L domain-like"/>
    <property type="match status" value="1"/>
</dbReference>
<feature type="signal peptide" evidence="4">
    <location>
        <begin position="1"/>
        <end position="20"/>
    </location>
</feature>
<dbReference type="InterPro" id="IPR032675">
    <property type="entry name" value="LRR_dom_sf"/>
</dbReference>
<dbReference type="InterPro" id="IPR000483">
    <property type="entry name" value="Cys-rich_flank_reg_C"/>
</dbReference>
<keyword evidence="3" id="KW-1133">Transmembrane helix</keyword>
<gene>
    <name evidence="6" type="ORF">DdX_18242</name>
</gene>
<evidence type="ECO:0000259" key="5">
    <source>
        <dbReference type="SMART" id="SM00082"/>
    </source>
</evidence>
<name>A0AAD4QYC3_9BILA</name>
<keyword evidence="1" id="KW-0433">Leucine-rich repeat</keyword>
<comment type="caution">
    <text evidence="6">The sequence shown here is derived from an EMBL/GenBank/DDBJ whole genome shotgun (WGS) entry which is preliminary data.</text>
</comment>
<keyword evidence="3" id="KW-0472">Membrane</keyword>
<dbReference type="Gene3D" id="3.80.10.10">
    <property type="entry name" value="Ribonuclease Inhibitor"/>
    <property type="match status" value="1"/>
</dbReference>
<keyword evidence="7" id="KW-1185">Reference proteome</keyword>
<evidence type="ECO:0000256" key="3">
    <source>
        <dbReference type="SAM" id="Phobius"/>
    </source>
</evidence>
<feature type="chain" id="PRO_5042133278" evidence="4">
    <location>
        <begin position="21"/>
        <end position="265"/>
    </location>
</feature>
<evidence type="ECO:0000313" key="6">
    <source>
        <dbReference type="EMBL" id="KAI1697877.1"/>
    </source>
</evidence>
<proteinExistence type="predicted"/>
<dbReference type="SMART" id="SM00082">
    <property type="entry name" value="LRRCT"/>
    <property type="match status" value="1"/>
</dbReference>
<evidence type="ECO:0000256" key="4">
    <source>
        <dbReference type="SAM" id="SignalP"/>
    </source>
</evidence>
<keyword evidence="2 4" id="KW-0732">Signal</keyword>
<dbReference type="Proteomes" id="UP001201812">
    <property type="component" value="Unassembled WGS sequence"/>
</dbReference>
<organism evidence="6 7">
    <name type="scientific">Ditylenchus destructor</name>
    <dbReference type="NCBI Taxonomy" id="166010"/>
    <lineage>
        <taxon>Eukaryota</taxon>
        <taxon>Metazoa</taxon>
        <taxon>Ecdysozoa</taxon>
        <taxon>Nematoda</taxon>
        <taxon>Chromadorea</taxon>
        <taxon>Rhabditida</taxon>
        <taxon>Tylenchina</taxon>
        <taxon>Tylenchomorpha</taxon>
        <taxon>Sphaerularioidea</taxon>
        <taxon>Anguinidae</taxon>
        <taxon>Anguininae</taxon>
        <taxon>Ditylenchus</taxon>
    </lineage>
</organism>
<feature type="transmembrane region" description="Helical" evidence="3">
    <location>
        <begin position="227"/>
        <end position="254"/>
    </location>
</feature>
<keyword evidence="3" id="KW-0812">Transmembrane</keyword>
<feature type="domain" description="LRRCT" evidence="5">
    <location>
        <begin position="170"/>
        <end position="216"/>
    </location>
</feature>
<evidence type="ECO:0000256" key="1">
    <source>
        <dbReference type="ARBA" id="ARBA00022614"/>
    </source>
</evidence>
<accession>A0AAD4QYC3</accession>